<dbReference type="EMBL" id="JN885999">
    <property type="protein sequence ID" value="AEX63192.1"/>
    <property type="molecule type" value="Genomic_DNA"/>
</dbReference>
<organism evidence="1">
    <name type="scientific">Moumouvirus sp. 'Monve'</name>
    <dbReference type="NCBI Taxonomy" id="1128131"/>
    <lineage>
        <taxon>Viruses</taxon>
        <taxon>Varidnaviria</taxon>
        <taxon>Bamfordvirae</taxon>
        <taxon>Nucleocytoviricota</taxon>
        <taxon>Megaviricetes</taxon>
        <taxon>Imitervirales</taxon>
        <taxon>Mimiviridae</taxon>
        <taxon>Megamimivirinae</taxon>
        <taxon>Moumouvirus</taxon>
    </lineage>
</organism>
<accession>H2EFC7</accession>
<evidence type="ECO:0000313" key="1">
    <source>
        <dbReference type="EMBL" id="AEX63192.1"/>
    </source>
</evidence>
<proteinExistence type="predicted"/>
<sequence length="145" mass="17129">MLNYIACGNNNLLLMSEILKNGAMDLFGRKISMCDQGFISINDLFYIQPYDEYLSNKAMNNFITGILNNGGCDIKRMIDRKYCPNKNTDHKEIIMIALTIVKKHYFDPFRILFNEYYTDLNLKNEFNDQEQYINYVIKNYASYYS</sequence>
<gene>
    <name evidence="1" type="ORF">mv_R990</name>
</gene>
<protein>
    <submittedName>
        <fullName evidence="1">Uncharacterized protein</fullName>
    </submittedName>
</protein>
<name>H2EFC7_9VIRU</name>
<reference evidence="1" key="1">
    <citation type="submission" date="2011-10" db="EMBL/GenBank/DDBJ databases">
        <title>Provirophages and transpovirons: unique mobilome of giant viruses.</title>
        <authorList>
            <person name="Desnues C."/>
            <person name="LaScola B."/>
            <person name="Yutin N."/>
            <person name="Fournous G."/>
            <person name="Koonin E."/>
            <person name="Raoult D."/>
        </authorList>
    </citation>
    <scope>NUCLEOTIDE SEQUENCE</scope>
    <source>
        <strain evidence="1">Mv13-mv</strain>
    </source>
</reference>